<name>A0A2T5GFT6_9SPHN</name>
<comment type="caution">
    <text evidence="1">The sequence shown here is derived from an EMBL/GenBank/DDBJ whole genome shotgun (WGS) entry which is preliminary data.</text>
</comment>
<gene>
    <name evidence="1" type="ORF">C8J26_4047</name>
</gene>
<sequence length="149" mass="16418">MGILQIAFIVGLAGQSVSAGAQTTPGVPVPIERQLSGVTPREATDLIAKLEDAQRLLRAGKFQSFELLAGSIASYDKTQVSPREAFLQVPFKSVWNVERVRSDNKLAQPYRLAYAPDGLGKLYWDIEVVLDINNNIDRVSMTYRPPAPF</sequence>
<dbReference type="EMBL" id="QAOG01000011">
    <property type="protein sequence ID" value="PTQ58184.1"/>
    <property type="molecule type" value="Genomic_DNA"/>
</dbReference>
<dbReference type="AlphaFoldDB" id="A0A2T5GFT6"/>
<proteinExistence type="predicted"/>
<keyword evidence="2" id="KW-1185">Reference proteome</keyword>
<accession>A0A2T5GFT6</accession>
<dbReference type="RefSeq" id="WP_146168930.1">
    <property type="nucleotide sequence ID" value="NZ_QAOG01000011.1"/>
</dbReference>
<dbReference type="Proteomes" id="UP000244189">
    <property type="component" value="Unassembled WGS sequence"/>
</dbReference>
<evidence type="ECO:0000313" key="2">
    <source>
        <dbReference type="Proteomes" id="UP000244189"/>
    </source>
</evidence>
<protein>
    <submittedName>
        <fullName evidence="1">Uncharacterized protein</fullName>
    </submittedName>
</protein>
<reference evidence="1 2" key="1">
    <citation type="submission" date="2018-04" db="EMBL/GenBank/DDBJ databases">
        <title>Genomic Encyclopedia of Type Strains, Phase III (KMG-III): the genomes of soil and plant-associated and newly described type strains.</title>
        <authorList>
            <person name="Whitman W."/>
        </authorList>
    </citation>
    <scope>NUCLEOTIDE SEQUENCE [LARGE SCALE GENOMIC DNA]</scope>
    <source>
        <strain evidence="1 2">MA101b</strain>
    </source>
</reference>
<organism evidence="1 2">
    <name type="scientific">Sphingomonas aurantiaca</name>
    <dbReference type="NCBI Taxonomy" id="185949"/>
    <lineage>
        <taxon>Bacteria</taxon>
        <taxon>Pseudomonadati</taxon>
        <taxon>Pseudomonadota</taxon>
        <taxon>Alphaproteobacteria</taxon>
        <taxon>Sphingomonadales</taxon>
        <taxon>Sphingomonadaceae</taxon>
        <taxon>Sphingomonas</taxon>
    </lineage>
</organism>
<evidence type="ECO:0000313" key="1">
    <source>
        <dbReference type="EMBL" id="PTQ58184.1"/>
    </source>
</evidence>